<proteinExistence type="predicted"/>
<reference evidence="2" key="1">
    <citation type="journal article" date="2021" name="PLoS Biol.">
        <title>Systematic exploration of Escherichia coli phage-host interactions with the BASEL phage collection.</title>
        <authorList>
            <person name="Maffei E."/>
            <person name="Shaidullina A."/>
            <person name="Burkolter M."/>
            <person name="Heyer Y."/>
            <person name="Estermann F."/>
            <person name="Druelle V."/>
            <person name="Sauer P."/>
            <person name="Willi L."/>
            <person name="Michaelis S."/>
            <person name="Hilbi H."/>
            <person name="Thaler D.S."/>
            <person name="Harms A."/>
        </authorList>
    </citation>
    <scope>NUCLEOTIDE SEQUENCE [LARGE SCALE GENOMIC DNA]</scope>
    <source>
        <strain evidence="2">Bas27</strain>
    </source>
</reference>
<evidence type="ECO:0000313" key="1">
    <source>
        <dbReference type="EMBL" id="QXV85225.1"/>
    </source>
</evidence>
<protein>
    <submittedName>
        <fullName evidence="1">Uncharacterized protein</fullName>
    </submittedName>
</protein>
<gene>
    <name evidence="1" type="ORF">bas27_0186</name>
</gene>
<name>A0AAE7W1T9_9CAUD</name>
<organism evidence="1 2">
    <name type="scientific">Escherichia phage TrudiGerster</name>
    <dbReference type="NCBI Taxonomy" id="2851991"/>
    <lineage>
        <taxon>Viruses</taxon>
        <taxon>Duplodnaviria</taxon>
        <taxon>Heunggongvirae</taxon>
        <taxon>Uroviricota</taxon>
        <taxon>Caudoviricetes</taxon>
        <taxon>Demerecviridae</taxon>
        <taxon>Markadamsvirinae</taxon>
        <taxon>Epseptimavirus</taxon>
        <taxon>Epseptimavirus trudigerster</taxon>
    </lineage>
</organism>
<dbReference type="RefSeq" id="YP_011992321.1">
    <property type="nucleotide sequence ID" value="NC_105114.1"/>
</dbReference>
<dbReference type="EMBL" id="MZ501108">
    <property type="protein sequence ID" value="QXV85225.1"/>
    <property type="molecule type" value="Genomic_DNA"/>
</dbReference>
<keyword evidence="2" id="KW-1185">Reference proteome</keyword>
<dbReference type="GeneID" id="300968849"/>
<dbReference type="Proteomes" id="UP000828574">
    <property type="component" value="Segment"/>
</dbReference>
<accession>A0AAE7W1T9</accession>
<sequence>MSEKYGLPVSGKANHDMIVISDCNTGYCGENWTEEHFIPAGCDLDAFAQELAYDNASRFENDEDFESGIEDNSIEGSLYKYQLTQSGIYVNGGDPIGTVTRWIVKHGGVAINDNKALLYANRLKQLVYIPEGKEWEEYNVLIQALRELYSIEVTEIA</sequence>
<evidence type="ECO:0000313" key="2">
    <source>
        <dbReference type="Proteomes" id="UP000828574"/>
    </source>
</evidence>